<organism evidence="1 2">
    <name type="scientific">Trichinella nelsoni</name>
    <dbReference type="NCBI Taxonomy" id="6336"/>
    <lineage>
        <taxon>Eukaryota</taxon>
        <taxon>Metazoa</taxon>
        <taxon>Ecdysozoa</taxon>
        <taxon>Nematoda</taxon>
        <taxon>Enoplea</taxon>
        <taxon>Dorylaimia</taxon>
        <taxon>Trichinellida</taxon>
        <taxon>Trichinellidae</taxon>
        <taxon>Trichinella</taxon>
    </lineage>
</organism>
<sequence>MMGSITKFRLKMKLFLCVLAITLCATSSLKLFKSKKEEITRAPLKYDEGKVEIKIRELCSTVCSQYSEEYVKLTKDPDIMDKAAVQKADAEFATCHLRPYDGSNSKIKTENEALSVCTCNYSLTSSLKLFKSKKEEITRAPLKYDEGKAQIQIQELCNTVCSQYSEEYLKLKTGTESVDNAEVQKAQAKFVTCHLKCSLSIKAQLKSLH</sequence>
<dbReference type="OrthoDB" id="5920215at2759"/>
<accession>A0A0V0SED3</accession>
<name>A0A0V0SED3_9BILA</name>
<evidence type="ECO:0000313" key="2">
    <source>
        <dbReference type="Proteomes" id="UP000054630"/>
    </source>
</evidence>
<evidence type="ECO:0000313" key="1">
    <source>
        <dbReference type="EMBL" id="KRX24963.1"/>
    </source>
</evidence>
<protein>
    <submittedName>
        <fullName evidence="1">Uncharacterized protein</fullName>
    </submittedName>
</protein>
<comment type="caution">
    <text evidence="1">The sequence shown here is derived from an EMBL/GenBank/DDBJ whole genome shotgun (WGS) entry which is preliminary data.</text>
</comment>
<gene>
    <name evidence="1" type="ORF">T07_4518</name>
</gene>
<keyword evidence="2" id="KW-1185">Reference proteome</keyword>
<dbReference type="AlphaFoldDB" id="A0A0V0SED3"/>
<dbReference type="EMBL" id="JYDL01000014">
    <property type="protein sequence ID" value="KRX24963.1"/>
    <property type="molecule type" value="Genomic_DNA"/>
</dbReference>
<proteinExistence type="predicted"/>
<dbReference type="Proteomes" id="UP000054630">
    <property type="component" value="Unassembled WGS sequence"/>
</dbReference>
<reference evidence="1 2" key="1">
    <citation type="submission" date="2015-01" db="EMBL/GenBank/DDBJ databases">
        <title>Evolution of Trichinella species and genotypes.</title>
        <authorList>
            <person name="Korhonen P.K."/>
            <person name="Edoardo P."/>
            <person name="Giuseppe L.R."/>
            <person name="Gasser R.B."/>
        </authorList>
    </citation>
    <scope>NUCLEOTIDE SEQUENCE [LARGE SCALE GENOMIC DNA]</scope>
    <source>
        <strain evidence="1">ISS37</strain>
    </source>
</reference>